<evidence type="ECO:0000313" key="1">
    <source>
        <dbReference type="EMBL" id="SFR47701.1"/>
    </source>
</evidence>
<reference evidence="2" key="1">
    <citation type="submission" date="2016-10" db="EMBL/GenBank/DDBJ databases">
        <authorList>
            <person name="Varghese N."/>
            <person name="Submissions S."/>
        </authorList>
    </citation>
    <scope>NUCLEOTIDE SEQUENCE [LARGE SCALE GENOMIC DNA]</scope>
    <source>
        <strain evidence="2">RD 26</strain>
    </source>
</reference>
<gene>
    <name evidence="1" type="ORF">SAMN04487937_2230</name>
</gene>
<protein>
    <submittedName>
        <fullName evidence="1">Uncharacterized protein</fullName>
    </submittedName>
</protein>
<keyword evidence="2" id="KW-1185">Reference proteome</keyword>
<evidence type="ECO:0000313" key="2">
    <source>
        <dbReference type="Proteomes" id="UP000198932"/>
    </source>
</evidence>
<organism evidence="1 2">
    <name type="scientific">Halorubrum sodomense</name>
    <dbReference type="NCBI Taxonomy" id="35743"/>
    <lineage>
        <taxon>Archaea</taxon>
        <taxon>Methanobacteriati</taxon>
        <taxon>Methanobacteriota</taxon>
        <taxon>Stenosarchaea group</taxon>
        <taxon>Halobacteria</taxon>
        <taxon>Halobacteriales</taxon>
        <taxon>Haloferacaceae</taxon>
        <taxon>Halorubrum</taxon>
    </lineage>
</organism>
<dbReference type="STRING" id="35743.SAMN04487937_2230"/>
<dbReference type="AlphaFoldDB" id="A0A1I6H0B0"/>
<dbReference type="RefSeq" id="WP_092921987.1">
    <property type="nucleotide sequence ID" value="NZ_FOYN01000003.1"/>
</dbReference>
<sequence length="94" mass="10066">MRLDTRLTADFLRTAGLATIDGYNEDVPSASFQPDVLKRFAQQLDEVDEPVEVSIQNLDYSDAEGSEKALIGRVEGTEVACVAAPFGGDSEGDA</sequence>
<name>A0A1I6H0B0_HALSD</name>
<proteinExistence type="predicted"/>
<dbReference type="OrthoDB" id="373478at2157"/>
<dbReference type="EMBL" id="FOYN01000003">
    <property type="protein sequence ID" value="SFR47701.1"/>
    <property type="molecule type" value="Genomic_DNA"/>
</dbReference>
<accession>A0A1I6H0B0</accession>
<dbReference type="Proteomes" id="UP000198932">
    <property type="component" value="Unassembled WGS sequence"/>
</dbReference>